<protein>
    <submittedName>
        <fullName evidence="1">Uncharacterized protein</fullName>
    </submittedName>
</protein>
<evidence type="ECO:0000313" key="1">
    <source>
        <dbReference type="EMBL" id="MPC24460.1"/>
    </source>
</evidence>
<dbReference type="AlphaFoldDB" id="A0A5B7DSR2"/>
<name>A0A5B7DSR2_PORTR</name>
<comment type="caution">
    <text evidence="1">The sequence shown here is derived from an EMBL/GenBank/DDBJ whole genome shotgun (WGS) entry which is preliminary data.</text>
</comment>
<evidence type="ECO:0000313" key="2">
    <source>
        <dbReference type="Proteomes" id="UP000324222"/>
    </source>
</evidence>
<keyword evidence="2" id="KW-1185">Reference proteome</keyword>
<reference evidence="1 2" key="1">
    <citation type="submission" date="2019-05" db="EMBL/GenBank/DDBJ databases">
        <title>Another draft genome of Portunus trituberculatus and its Hox gene families provides insights of decapod evolution.</title>
        <authorList>
            <person name="Jeong J.-H."/>
            <person name="Song I."/>
            <person name="Kim S."/>
            <person name="Choi T."/>
            <person name="Kim D."/>
            <person name="Ryu S."/>
            <person name="Kim W."/>
        </authorList>
    </citation>
    <scope>NUCLEOTIDE SEQUENCE [LARGE SCALE GENOMIC DNA]</scope>
    <source>
        <tissue evidence="1">Muscle</tissue>
    </source>
</reference>
<sequence length="323" mass="35739">MCESPRGSWNFLPPAASMGTCRQTAASPIASTFAVPPRPALAAVPRGGGRTSCSRGIDFDLNHSTTTTTTTTTGAAIPQHCPYLCPTDHTSFTRLGALETVGPRVILEDECGDYLSIYWQNRRPIVLASNYLRSTIKSQRNAVPQDHLLRGRHTSSGLPVLVFVRYNKFVLSLRVYIRSQYQYPSIIVFTSSVKITKCSRQPPPIHLPPPTYAHLMPCLYSTLRITSATRPKQLRRHAQHAAVHLRSYFTGQTARPLSSFSLFRLPLPCLTDDASRGHASTCPTRAMAVSTCKIPGQMFTLVFGHQREAVQGQQRSWGEDAWA</sequence>
<proteinExistence type="predicted"/>
<organism evidence="1 2">
    <name type="scientific">Portunus trituberculatus</name>
    <name type="common">Swimming crab</name>
    <name type="synonym">Neptunus trituberculatus</name>
    <dbReference type="NCBI Taxonomy" id="210409"/>
    <lineage>
        <taxon>Eukaryota</taxon>
        <taxon>Metazoa</taxon>
        <taxon>Ecdysozoa</taxon>
        <taxon>Arthropoda</taxon>
        <taxon>Crustacea</taxon>
        <taxon>Multicrustacea</taxon>
        <taxon>Malacostraca</taxon>
        <taxon>Eumalacostraca</taxon>
        <taxon>Eucarida</taxon>
        <taxon>Decapoda</taxon>
        <taxon>Pleocyemata</taxon>
        <taxon>Brachyura</taxon>
        <taxon>Eubrachyura</taxon>
        <taxon>Portunoidea</taxon>
        <taxon>Portunidae</taxon>
        <taxon>Portuninae</taxon>
        <taxon>Portunus</taxon>
    </lineage>
</organism>
<dbReference type="EMBL" id="VSRR010001333">
    <property type="protein sequence ID" value="MPC24460.1"/>
    <property type="molecule type" value="Genomic_DNA"/>
</dbReference>
<dbReference type="Proteomes" id="UP000324222">
    <property type="component" value="Unassembled WGS sequence"/>
</dbReference>
<accession>A0A5B7DSR2</accession>
<gene>
    <name evidence="1" type="ORF">E2C01_017542</name>
</gene>